<evidence type="ECO:0000313" key="1">
    <source>
        <dbReference type="EMBL" id="KAH3686863.1"/>
    </source>
</evidence>
<accession>A0A9P8QA77</accession>
<dbReference type="Proteomes" id="UP000774326">
    <property type="component" value="Unassembled WGS sequence"/>
</dbReference>
<sequence length="227" mass="26874">MILPRFEYYPWSIREKLMENNVLSNYLLHFKAAGELFVSFDSLYDPYESFDVQYGNYLEVWHTKLEPSFLFQSFFPIEQSFLNNYFTLVLTSLDPDFERSLDVWINLSIMPQDVKLSDPADFETEFKNKQGIHGTRQTFNATFDFKSGVNLVPYKQPKPQKGSGDNRFVFLLFRQPSGALPIERLKFRDRWGSKYNDHGVVDWADYYGLEPIAVNFFNSSYDKEDWF</sequence>
<dbReference type="InterPro" id="IPR035810">
    <property type="entry name" value="PEBP_euk"/>
</dbReference>
<dbReference type="PANTHER" id="PTHR11362">
    <property type="entry name" value="PHOSPHATIDYLETHANOLAMINE-BINDING PROTEIN"/>
    <property type="match status" value="1"/>
</dbReference>
<keyword evidence="2" id="KW-1185">Reference proteome</keyword>
<dbReference type="PANTHER" id="PTHR11362:SF82">
    <property type="entry name" value="PHOSPHATIDYLETHANOLAMINE-BINDING PROTEIN 4"/>
    <property type="match status" value="1"/>
</dbReference>
<dbReference type="AlphaFoldDB" id="A0A9P8QA77"/>
<reference evidence="1" key="1">
    <citation type="journal article" date="2021" name="Open Biol.">
        <title>Shared evolutionary footprints suggest mitochondrial oxidative damage underlies multiple complex I losses in fungi.</title>
        <authorList>
            <person name="Schikora-Tamarit M.A."/>
            <person name="Marcet-Houben M."/>
            <person name="Nosek J."/>
            <person name="Gabaldon T."/>
        </authorList>
    </citation>
    <scope>NUCLEOTIDE SEQUENCE</scope>
    <source>
        <strain evidence="1">CBS2887</strain>
    </source>
</reference>
<dbReference type="OrthoDB" id="2506647at2759"/>
<dbReference type="Gene3D" id="3.90.280.10">
    <property type="entry name" value="PEBP-like"/>
    <property type="match status" value="1"/>
</dbReference>
<proteinExistence type="predicted"/>
<dbReference type="Pfam" id="PF01161">
    <property type="entry name" value="PBP"/>
    <property type="match status" value="1"/>
</dbReference>
<dbReference type="SUPFAM" id="SSF49777">
    <property type="entry name" value="PEBP-like"/>
    <property type="match status" value="1"/>
</dbReference>
<dbReference type="InterPro" id="IPR008914">
    <property type="entry name" value="PEBP"/>
</dbReference>
<dbReference type="InterPro" id="IPR036610">
    <property type="entry name" value="PEBP-like_sf"/>
</dbReference>
<gene>
    <name evidence="1" type="ORF">WICPIJ_002158</name>
</gene>
<organism evidence="1 2">
    <name type="scientific">Wickerhamomyces pijperi</name>
    <name type="common">Yeast</name>
    <name type="synonym">Pichia pijperi</name>
    <dbReference type="NCBI Taxonomy" id="599730"/>
    <lineage>
        <taxon>Eukaryota</taxon>
        <taxon>Fungi</taxon>
        <taxon>Dikarya</taxon>
        <taxon>Ascomycota</taxon>
        <taxon>Saccharomycotina</taxon>
        <taxon>Saccharomycetes</taxon>
        <taxon>Phaffomycetales</taxon>
        <taxon>Wickerhamomycetaceae</taxon>
        <taxon>Wickerhamomyces</taxon>
    </lineage>
</organism>
<evidence type="ECO:0000313" key="2">
    <source>
        <dbReference type="Proteomes" id="UP000774326"/>
    </source>
</evidence>
<protein>
    <submittedName>
        <fullName evidence="1">Uncharacterized protein</fullName>
    </submittedName>
</protein>
<name>A0A9P8QA77_WICPI</name>
<comment type="caution">
    <text evidence="1">The sequence shown here is derived from an EMBL/GenBank/DDBJ whole genome shotgun (WGS) entry which is preliminary data.</text>
</comment>
<dbReference type="EMBL" id="JAEUBG010001173">
    <property type="protein sequence ID" value="KAH3686863.1"/>
    <property type="molecule type" value="Genomic_DNA"/>
</dbReference>
<reference evidence="1" key="2">
    <citation type="submission" date="2021-01" db="EMBL/GenBank/DDBJ databases">
        <authorList>
            <person name="Schikora-Tamarit M.A."/>
        </authorList>
    </citation>
    <scope>NUCLEOTIDE SEQUENCE</scope>
    <source>
        <strain evidence="1">CBS2887</strain>
    </source>
</reference>